<dbReference type="Proteomes" id="UP001362999">
    <property type="component" value="Unassembled WGS sequence"/>
</dbReference>
<dbReference type="AlphaFoldDB" id="A0AAW0AGM3"/>
<keyword evidence="2" id="KW-1185">Reference proteome</keyword>
<evidence type="ECO:0008006" key="3">
    <source>
        <dbReference type="Google" id="ProtNLM"/>
    </source>
</evidence>
<dbReference type="InterPro" id="IPR032675">
    <property type="entry name" value="LRR_dom_sf"/>
</dbReference>
<dbReference type="Gene3D" id="3.80.10.10">
    <property type="entry name" value="Ribonuclease Inhibitor"/>
    <property type="match status" value="1"/>
</dbReference>
<dbReference type="EMBL" id="JAWWNJ010000070">
    <property type="protein sequence ID" value="KAK7007589.1"/>
    <property type="molecule type" value="Genomic_DNA"/>
</dbReference>
<name>A0AAW0AGM3_9AGAR</name>
<protein>
    <recommendedName>
        <fullName evidence="3">F-box domain-containing protein</fullName>
    </recommendedName>
</protein>
<dbReference type="SUPFAM" id="SSF52047">
    <property type="entry name" value="RNI-like"/>
    <property type="match status" value="1"/>
</dbReference>
<comment type="caution">
    <text evidence="1">The sequence shown here is derived from an EMBL/GenBank/DDBJ whole genome shotgun (WGS) entry which is preliminary data.</text>
</comment>
<accession>A0AAW0AGM3</accession>
<reference evidence="1 2" key="1">
    <citation type="journal article" date="2024" name="J Genomics">
        <title>Draft genome sequencing and assembly of Favolaschia claudopus CIRM-BRFM 2984 isolated from oak limbs.</title>
        <authorList>
            <person name="Navarro D."/>
            <person name="Drula E."/>
            <person name="Chaduli D."/>
            <person name="Cazenave R."/>
            <person name="Ahrendt S."/>
            <person name="Wang J."/>
            <person name="Lipzen A."/>
            <person name="Daum C."/>
            <person name="Barry K."/>
            <person name="Grigoriev I.V."/>
            <person name="Favel A."/>
            <person name="Rosso M.N."/>
            <person name="Martin F."/>
        </authorList>
    </citation>
    <scope>NUCLEOTIDE SEQUENCE [LARGE SCALE GENOMIC DNA]</scope>
    <source>
        <strain evidence="1 2">CIRM-BRFM 2984</strain>
    </source>
</reference>
<gene>
    <name evidence="1" type="ORF">R3P38DRAFT_1657553</name>
</gene>
<organism evidence="1 2">
    <name type="scientific">Favolaschia claudopus</name>
    <dbReference type="NCBI Taxonomy" id="2862362"/>
    <lineage>
        <taxon>Eukaryota</taxon>
        <taxon>Fungi</taxon>
        <taxon>Dikarya</taxon>
        <taxon>Basidiomycota</taxon>
        <taxon>Agaricomycotina</taxon>
        <taxon>Agaricomycetes</taxon>
        <taxon>Agaricomycetidae</taxon>
        <taxon>Agaricales</taxon>
        <taxon>Marasmiineae</taxon>
        <taxon>Mycenaceae</taxon>
        <taxon>Favolaschia</taxon>
    </lineage>
</organism>
<proteinExistence type="predicted"/>
<sequence>MSSCDQVPDELWLQILQDLPKTALRNVSGTSRTLSRISRPLLFAEFTFCPYAVTRLPKTDHTVRAPDVINPIPLNEIEREAELDRLNFWSSPEIAPWVRSCTVRPLRSALEADKVEESGGNGSALALLDIFFQRLPRFTGLCHLHAFIVHFTPLGLANMRQLPSLSSLDVIMCTLAREAGEAEWASLDLPFITRFQFRYGYTYLASRVQLHSSLLDPWMSIIRLDQIVELNLGFGGGLFSNIARTLPAVLPSVKILTLHAIRSDEGLFTTGVSNIRNILPRCPRVEVLKMEGSWARFPILSGAIPDSALPVLREYIGPAAMLPTLLSRSTLLSITLQSRFDVFDLSRALEAIHLVSGVVSLTLSCDAFGTEDLQALFRIFPLLKDLHLKFVLLQHVSGSVDSYSQSIQNLANIPGFPPSCESFSIRWKRSKFATEDISVSDPTLLSTIRGFIISNRSLKSVCFGSHGFLLRWRMPPGGREKECEYA</sequence>
<evidence type="ECO:0000313" key="1">
    <source>
        <dbReference type="EMBL" id="KAK7007589.1"/>
    </source>
</evidence>
<evidence type="ECO:0000313" key="2">
    <source>
        <dbReference type="Proteomes" id="UP001362999"/>
    </source>
</evidence>